<feature type="region of interest" description="Disordered" evidence="1">
    <location>
        <begin position="1"/>
        <end position="20"/>
    </location>
</feature>
<protein>
    <submittedName>
        <fullName evidence="2">Uncharacterized protein</fullName>
    </submittedName>
</protein>
<evidence type="ECO:0000256" key="1">
    <source>
        <dbReference type="SAM" id="MobiDB-lite"/>
    </source>
</evidence>
<proteinExistence type="predicted"/>
<feature type="region of interest" description="Disordered" evidence="1">
    <location>
        <begin position="28"/>
        <end position="62"/>
    </location>
</feature>
<accession>A0ABN3BS29</accession>
<gene>
    <name evidence="2" type="ORF">GCM10009849_15920</name>
</gene>
<reference evidence="2 3" key="1">
    <citation type="journal article" date="2019" name="Int. J. Syst. Evol. Microbiol.">
        <title>The Global Catalogue of Microorganisms (GCM) 10K type strain sequencing project: providing services to taxonomists for standard genome sequencing and annotation.</title>
        <authorList>
            <consortium name="The Broad Institute Genomics Platform"/>
            <consortium name="The Broad Institute Genome Sequencing Center for Infectious Disease"/>
            <person name="Wu L."/>
            <person name="Ma J."/>
        </authorList>
    </citation>
    <scope>NUCLEOTIDE SEQUENCE [LARGE SCALE GENOMIC DNA]</scope>
    <source>
        <strain evidence="2 3">JCM 16034</strain>
    </source>
</reference>
<dbReference type="EMBL" id="BAAAQW010000004">
    <property type="protein sequence ID" value="GAA2199452.1"/>
    <property type="molecule type" value="Genomic_DNA"/>
</dbReference>
<dbReference type="Proteomes" id="UP001500432">
    <property type="component" value="Unassembled WGS sequence"/>
</dbReference>
<name>A0ABN3BS29_9MICC</name>
<keyword evidence="3" id="KW-1185">Reference proteome</keyword>
<comment type="caution">
    <text evidence="2">The sequence shown here is derived from an EMBL/GenBank/DDBJ whole genome shotgun (WGS) entry which is preliminary data.</text>
</comment>
<feature type="compositionally biased region" description="Acidic residues" evidence="1">
    <location>
        <begin position="40"/>
        <end position="53"/>
    </location>
</feature>
<organism evidence="2 3">
    <name type="scientific">Sinomonas flava</name>
    <dbReference type="NCBI Taxonomy" id="496857"/>
    <lineage>
        <taxon>Bacteria</taxon>
        <taxon>Bacillati</taxon>
        <taxon>Actinomycetota</taxon>
        <taxon>Actinomycetes</taxon>
        <taxon>Micrococcales</taxon>
        <taxon>Micrococcaceae</taxon>
        <taxon>Sinomonas</taxon>
    </lineage>
</organism>
<evidence type="ECO:0000313" key="3">
    <source>
        <dbReference type="Proteomes" id="UP001500432"/>
    </source>
</evidence>
<evidence type="ECO:0000313" key="2">
    <source>
        <dbReference type="EMBL" id="GAA2199452.1"/>
    </source>
</evidence>
<sequence>MGRDYRPKPHQIATTAPIPALEERVYSVPMTEQRSAAPEPTDDDVEYPAEQELDGARDSVDDANALRFTEEERLIHEQIRRHREEVARRKKAEGKA</sequence>